<keyword evidence="3" id="KW-1185">Reference proteome</keyword>
<evidence type="ECO:0000313" key="2">
    <source>
        <dbReference type="EMBL" id="KAB8212685.1"/>
    </source>
</evidence>
<gene>
    <name evidence="2" type="ORF">BDV33DRAFT_197260</name>
</gene>
<proteinExistence type="predicted"/>
<name>A0A5N6E6D1_9EURO</name>
<dbReference type="SUPFAM" id="SSF53098">
    <property type="entry name" value="Ribonuclease H-like"/>
    <property type="match status" value="1"/>
</dbReference>
<dbReference type="GO" id="GO:0003676">
    <property type="term" value="F:nucleic acid binding"/>
    <property type="evidence" value="ECO:0007669"/>
    <property type="project" value="InterPro"/>
</dbReference>
<protein>
    <submittedName>
        <fullName evidence="2">Ribonuclease H-like domain-containing protein</fullName>
    </submittedName>
</protein>
<dbReference type="PANTHER" id="PTHR43040:SF1">
    <property type="entry name" value="RIBONUCLEASE D"/>
    <property type="match status" value="1"/>
</dbReference>
<dbReference type="EMBL" id="ML734036">
    <property type="protein sequence ID" value="KAB8212685.1"/>
    <property type="molecule type" value="Genomic_DNA"/>
</dbReference>
<dbReference type="Pfam" id="PF01612">
    <property type="entry name" value="DNA_pol_A_exo1"/>
    <property type="match status" value="1"/>
</dbReference>
<dbReference type="Gene3D" id="3.30.420.10">
    <property type="entry name" value="Ribonuclease H-like superfamily/Ribonuclease H"/>
    <property type="match status" value="1"/>
</dbReference>
<dbReference type="PANTHER" id="PTHR43040">
    <property type="entry name" value="RIBONUCLEASE D"/>
    <property type="match status" value="1"/>
</dbReference>
<dbReference type="InterPro" id="IPR002562">
    <property type="entry name" value="3'-5'_exonuclease_dom"/>
</dbReference>
<dbReference type="GO" id="GO:0006139">
    <property type="term" value="P:nucleobase-containing compound metabolic process"/>
    <property type="evidence" value="ECO:0007669"/>
    <property type="project" value="InterPro"/>
</dbReference>
<dbReference type="Proteomes" id="UP000326799">
    <property type="component" value="Unassembled WGS sequence"/>
</dbReference>
<dbReference type="SMART" id="SM00474">
    <property type="entry name" value="35EXOc"/>
    <property type="match status" value="1"/>
</dbReference>
<evidence type="ECO:0000259" key="1">
    <source>
        <dbReference type="SMART" id="SM00474"/>
    </source>
</evidence>
<organism evidence="2 3">
    <name type="scientific">Aspergillus novoparasiticus</name>
    <dbReference type="NCBI Taxonomy" id="986946"/>
    <lineage>
        <taxon>Eukaryota</taxon>
        <taxon>Fungi</taxon>
        <taxon>Dikarya</taxon>
        <taxon>Ascomycota</taxon>
        <taxon>Pezizomycotina</taxon>
        <taxon>Eurotiomycetes</taxon>
        <taxon>Eurotiomycetidae</taxon>
        <taxon>Eurotiales</taxon>
        <taxon>Aspergillaceae</taxon>
        <taxon>Aspergillus</taxon>
        <taxon>Aspergillus subgen. Circumdati</taxon>
    </lineage>
</organism>
<dbReference type="AlphaFoldDB" id="A0A5N6E6D1"/>
<dbReference type="InterPro" id="IPR012337">
    <property type="entry name" value="RNaseH-like_sf"/>
</dbReference>
<dbReference type="GO" id="GO:0008408">
    <property type="term" value="F:3'-5' exonuclease activity"/>
    <property type="evidence" value="ECO:0007669"/>
    <property type="project" value="InterPro"/>
</dbReference>
<dbReference type="InterPro" id="IPR036397">
    <property type="entry name" value="RNaseH_sf"/>
</dbReference>
<feature type="domain" description="3'-5' exonuclease" evidence="1">
    <location>
        <begin position="2"/>
        <end position="207"/>
    </location>
</feature>
<reference evidence="2 3" key="1">
    <citation type="submission" date="2019-04" db="EMBL/GenBank/DDBJ databases">
        <title>Fungal friends and foes A comparative genomics study of 23 Aspergillus species from section Flavi.</title>
        <authorList>
            <consortium name="DOE Joint Genome Institute"/>
            <person name="Kjaerbolling I."/>
            <person name="Vesth T.C."/>
            <person name="Frisvad J.C."/>
            <person name="Nybo J.L."/>
            <person name="Theobald S."/>
            <person name="Kildgaard S."/>
            <person name="Petersen T.I."/>
            <person name="Kuo A."/>
            <person name="Sato A."/>
            <person name="Lyhne E.K."/>
            <person name="Kogle M.E."/>
            <person name="Wiebenga A."/>
            <person name="Kun R.S."/>
            <person name="Lubbers R.J."/>
            <person name="Makela M.R."/>
            <person name="Barry K."/>
            <person name="Chovatia M."/>
            <person name="Clum A."/>
            <person name="Daum C."/>
            <person name="Haridas S."/>
            <person name="He G."/>
            <person name="LaButti K."/>
            <person name="Lipzen A."/>
            <person name="Mondo S."/>
            <person name="Pangilinan J."/>
            <person name="Riley R."/>
            <person name="Salamov A."/>
            <person name="Simmons B.A."/>
            <person name="Magnuson J.K."/>
            <person name="Henrissat B."/>
            <person name="Mortensen U.H."/>
            <person name="Larsen T.O."/>
            <person name="De vries R.P."/>
            <person name="Grigoriev I.V."/>
            <person name="Machida M."/>
            <person name="Baker S.E."/>
            <person name="Andersen M.R."/>
        </authorList>
    </citation>
    <scope>NUCLEOTIDE SEQUENCE [LARGE SCALE GENOMIC DNA]</scope>
    <source>
        <strain evidence="2 3">CBS 126849</strain>
    </source>
</reference>
<accession>A0A5N6E6D1</accession>
<sequence length="245" mass="27937">MPEFVNTESKISSLLAKLQDLPTKPPSLYIDLEGINLSRHGSISILQIYILPLDETYLVDIYSLQERAFLAMAPHKGQNLLGILESPDIPKVFFDVRNDSDALFSHFNVKLAGVIDLQLMQLATSSFPRRYVSGLEKCLEKEASLEGRDFQIWRASKEKGLKLFDPKHGGSHEVFDIRPLPEDIKEYCVQDVRYLPRLWVQYDQKISPAWASKVTAETLNRVKQSQAATYDAKGEWKKLAPAGWW</sequence>
<evidence type="ECO:0000313" key="3">
    <source>
        <dbReference type="Proteomes" id="UP000326799"/>
    </source>
</evidence>